<dbReference type="KEGG" id="fas:105264488"/>
<feature type="chain" id="PRO_5040225448" evidence="1">
    <location>
        <begin position="18"/>
        <end position="152"/>
    </location>
</feature>
<proteinExistence type="predicted"/>
<evidence type="ECO:0000313" key="2">
    <source>
        <dbReference type="Proteomes" id="UP000694866"/>
    </source>
</evidence>
<evidence type="ECO:0000313" key="3">
    <source>
        <dbReference type="RefSeq" id="XP_011299690.1"/>
    </source>
</evidence>
<name>A0A9R1SZ51_9HYME</name>
<evidence type="ECO:0000256" key="1">
    <source>
        <dbReference type="SAM" id="SignalP"/>
    </source>
</evidence>
<dbReference type="GeneID" id="105264488"/>
<reference evidence="3" key="1">
    <citation type="submission" date="2025-08" db="UniProtKB">
        <authorList>
            <consortium name="RefSeq"/>
        </authorList>
    </citation>
    <scope>IDENTIFICATION</scope>
    <source>
        <strain evidence="3">USDA-PBARC FA_bdor</strain>
        <tissue evidence="3">Whole organism</tissue>
    </source>
</reference>
<keyword evidence="2" id="KW-1185">Reference proteome</keyword>
<keyword evidence="1" id="KW-0732">Signal</keyword>
<dbReference type="AlphaFoldDB" id="A0A9R1SZ51"/>
<dbReference type="OrthoDB" id="7706651at2759"/>
<organism evidence="2 3">
    <name type="scientific">Fopius arisanus</name>
    <dbReference type="NCBI Taxonomy" id="64838"/>
    <lineage>
        <taxon>Eukaryota</taxon>
        <taxon>Metazoa</taxon>
        <taxon>Ecdysozoa</taxon>
        <taxon>Arthropoda</taxon>
        <taxon>Hexapoda</taxon>
        <taxon>Insecta</taxon>
        <taxon>Pterygota</taxon>
        <taxon>Neoptera</taxon>
        <taxon>Endopterygota</taxon>
        <taxon>Hymenoptera</taxon>
        <taxon>Apocrita</taxon>
        <taxon>Ichneumonoidea</taxon>
        <taxon>Braconidae</taxon>
        <taxon>Opiinae</taxon>
        <taxon>Fopius</taxon>
    </lineage>
</organism>
<sequence>MAVIAVVFISLMVAVRRERACLRAANLWFRREDPETETWDAENIFAIRELHARSEGWLEQEERQAFLRGGRWESGSRPSTLRARWIRALRDQAREFAAQEEECGVIYDLEDLWDLKILFGDAPLRPTSPKTGTWRNGPRPPRKIIHRISFIN</sequence>
<protein>
    <submittedName>
        <fullName evidence="3">Uncharacterized protein</fullName>
    </submittedName>
</protein>
<accession>A0A9R1SZ51</accession>
<gene>
    <name evidence="3" type="primary">LOC105264488</name>
</gene>
<dbReference type="Proteomes" id="UP000694866">
    <property type="component" value="Unplaced"/>
</dbReference>
<dbReference type="RefSeq" id="XP_011299690.1">
    <property type="nucleotide sequence ID" value="XM_011301388.1"/>
</dbReference>
<feature type="signal peptide" evidence="1">
    <location>
        <begin position="1"/>
        <end position="17"/>
    </location>
</feature>